<accession>A0A8H6HKU5</accession>
<keyword evidence="1" id="KW-0732">Signal</keyword>
<keyword evidence="3" id="KW-1185">Reference proteome</keyword>
<comment type="caution">
    <text evidence="2">The sequence shown here is derived from an EMBL/GenBank/DDBJ whole genome shotgun (WGS) entry which is preliminary data.</text>
</comment>
<feature type="signal peptide" evidence="1">
    <location>
        <begin position="1"/>
        <end position="24"/>
    </location>
</feature>
<dbReference type="EMBL" id="JACGCI010000068">
    <property type="protein sequence ID" value="KAF6748873.1"/>
    <property type="molecule type" value="Genomic_DNA"/>
</dbReference>
<feature type="chain" id="PRO_5034016825" evidence="1">
    <location>
        <begin position="25"/>
        <end position="81"/>
    </location>
</feature>
<protein>
    <submittedName>
        <fullName evidence="2">Uncharacterized protein</fullName>
    </submittedName>
</protein>
<sequence length="81" mass="8838">MHYIIPFVSLVAYTIFAGVAVSGAVVPTTEEELQAAIKLQECMRRCLLGREEPIPRGFLDGITTKGRCVKEVCGQDTISLP</sequence>
<proteinExistence type="predicted"/>
<organism evidence="2 3">
    <name type="scientific">Ephemerocybe angulata</name>
    <dbReference type="NCBI Taxonomy" id="980116"/>
    <lineage>
        <taxon>Eukaryota</taxon>
        <taxon>Fungi</taxon>
        <taxon>Dikarya</taxon>
        <taxon>Basidiomycota</taxon>
        <taxon>Agaricomycotina</taxon>
        <taxon>Agaricomycetes</taxon>
        <taxon>Agaricomycetidae</taxon>
        <taxon>Agaricales</taxon>
        <taxon>Agaricineae</taxon>
        <taxon>Psathyrellaceae</taxon>
        <taxon>Ephemerocybe</taxon>
    </lineage>
</organism>
<evidence type="ECO:0000313" key="2">
    <source>
        <dbReference type="EMBL" id="KAF6748873.1"/>
    </source>
</evidence>
<evidence type="ECO:0000313" key="3">
    <source>
        <dbReference type="Proteomes" id="UP000521943"/>
    </source>
</evidence>
<gene>
    <name evidence="2" type="ORF">DFP72DRAFT_554847</name>
</gene>
<dbReference type="Proteomes" id="UP000521943">
    <property type="component" value="Unassembled WGS sequence"/>
</dbReference>
<evidence type="ECO:0000256" key="1">
    <source>
        <dbReference type="SAM" id="SignalP"/>
    </source>
</evidence>
<dbReference type="AlphaFoldDB" id="A0A8H6HKU5"/>
<reference evidence="2 3" key="1">
    <citation type="submission" date="2020-07" db="EMBL/GenBank/DDBJ databases">
        <title>Comparative genomics of pyrophilous fungi reveals a link between fire events and developmental genes.</title>
        <authorList>
            <consortium name="DOE Joint Genome Institute"/>
            <person name="Steindorff A.S."/>
            <person name="Carver A."/>
            <person name="Calhoun S."/>
            <person name="Stillman K."/>
            <person name="Liu H."/>
            <person name="Lipzen A."/>
            <person name="Pangilinan J."/>
            <person name="Labutti K."/>
            <person name="Bruns T.D."/>
            <person name="Grigoriev I.V."/>
        </authorList>
    </citation>
    <scope>NUCLEOTIDE SEQUENCE [LARGE SCALE GENOMIC DNA]</scope>
    <source>
        <strain evidence="2 3">CBS 144469</strain>
    </source>
</reference>
<name>A0A8H6HKU5_9AGAR</name>